<dbReference type="PROSITE" id="PS00041">
    <property type="entry name" value="HTH_ARAC_FAMILY_1"/>
    <property type="match status" value="1"/>
</dbReference>
<dbReference type="AlphaFoldDB" id="A0A1H7QIU5"/>
<evidence type="ECO:0000259" key="4">
    <source>
        <dbReference type="PROSITE" id="PS01124"/>
    </source>
</evidence>
<evidence type="ECO:0000256" key="1">
    <source>
        <dbReference type="ARBA" id="ARBA00023015"/>
    </source>
</evidence>
<evidence type="ECO:0000313" key="6">
    <source>
        <dbReference type="Proteomes" id="UP000198984"/>
    </source>
</evidence>
<accession>A0A1H7QIU5</accession>
<dbReference type="Pfam" id="PF12833">
    <property type="entry name" value="HTH_18"/>
    <property type="match status" value="1"/>
</dbReference>
<keyword evidence="1" id="KW-0805">Transcription regulation</keyword>
<dbReference type="InterPro" id="IPR053142">
    <property type="entry name" value="PchR_regulatory_protein"/>
</dbReference>
<sequence length="347" mass="40615">MKDKLFTISFSPGPVKRLLAQLAAAFEPYGKSTVKAEHNRIYLPRALGNGFIECRELFNGLFCLLCDVTWQQQTLLVCPVQKKEHYYMSGCRYGFQQPYFTDANHTDQDLSIYSDCLFVYSTQLSSSFLFPAGQRQRIYVMMMTRSFAMEELRLVTDTPRHGLIQDFIQQRPFSSIIPLPLSVQHRMDQTFEQLSEGPNATFIHRPALISAAYNLLHQWYLHFFTMEEQQEAYYDTNLQDVIRVKDLYVSDFGSPPLTVEELARMCNMSVTKFKSVFKSMFGMSCYQYYQAQRMEYAKQLLGRQQHPIKEISYMTGFQNTANFTRSFKKAFDILPRDFQKVVRNMEQ</sequence>
<evidence type="ECO:0000256" key="2">
    <source>
        <dbReference type="ARBA" id="ARBA00023125"/>
    </source>
</evidence>
<keyword evidence="3" id="KW-0804">Transcription</keyword>
<proteinExistence type="predicted"/>
<gene>
    <name evidence="5" type="ORF">SAMN04488505_102359</name>
</gene>
<dbReference type="InterPro" id="IPR018062">
    <property type="entry name" value="HTH_AraC-typ_CS"/>
</dbReference>
<feature type="domain" description="HTH araC/xylS-type" evidence="4">
    <location>
        <begin position="242"/>
        <end position="341"/>
    </location>
</feature>
<keyword evidence="2 5" id="KW-0238">DNA-binding</keyword>
<reference evidence="5 6" key="1">
    <citation type="submission" date="2016-10" db="EMBL/GenBank/DDBJ databases">
        <authorList>
            <person name="de Groot N.N."/>
        </authorList>
    </citation>
    <scope>NUCLEOTIDE SEQUENCE [LARGE SCALE GENOMIC DNA]</scope>
    <source>
        <strain evidence="5 6">DSM 21039</strain>
    </source>
</reference>
<keyword evidence="6" id="KW-1185">Reference proteome</keyword>
<dbReference type="PANTHER" id="PTHR47893">
    <property type="entry name" value="REGULATORY PROTEIN PCHR"/>
    <property type="match status" value="1"/>
</dbReference>
<dbReference type="SUPFAM" id="SSF46689">
    <property type="entry name" value="Homeodomain-like"/>
    <property type="match status" value="2"/>
</dbReference>
<dbReference type="Proteomes" id="UP000198984">
    <property type="component" value="Unassembled WGS sequence"/>
</dbReference>
<evidence type="ECO:0000256" key="3">
    <source>
        <dbReference type="ARBA" id="ARBA00023163"/>
    </source>
</evidence>
<dbReference type="InterPro" id="IPR018060">
    <property type="entry name" value="HTH_AraC"/>
</dbReference>
<dbReference type="EMBL" id="FOBB01000002">
    <property type="protein sequence ID" value="SEL47853.1"/>
    <property type="molecule type" value="Genomic_DNA"/>
</dbReference>
<name>A0A1H7QIU5_9BACT</name>
<dbReference type="PROSITE" id="PS01124">
    <property type="entry name" value="HTH_ARAC_FAMILY_2"/>
    <property type="match status" value="1"/>
</dbReference>
<dbReference type="GO" id="GO:0003700">
    <property type="term" value="F:DNA-binding transcription factor activity"/>
    <property type="evidence" value="ECO:0007669"/>
    <property type="project" value="InterPro"/>
</dbReference>
<dbReference type="InterPro" id="IPR009057">
    <property type="entry name" value="Homeodomain-like_sf"/>
</dbReference>
<dbReference type="PANTHER" id="PTHR47893:SF1">
    <property type="entry name" value="REGULATORY PROTEIN PCHR"/>
    <property type="match status" value="1"/>
</dbReference>
<dbReference type="SMART" id="SM00342">
    <property type="entry name" value="HTH_ARAC"/>
    <property type="match status" value="1"/>
</dbReference>
<dbReference type="Gene3D" id="1.10.10.60">
    <property type="entry name" value="Homeodomain-like"/>
    <property type="match status" value="2"/>
</dbReference>
<evidence type="ECO:0000313" key="5">
    <source>
        <dbReference type="EMBL" id="SEL47853.1"/>
    </source>
</evidence>
<dbReference type="OrthoDB" id="1156172at2"/>
<dbReference type="GO" id="GO:0043565">
    <property type="term" value="F:sequence-specific DNA binding"/>
    <property type="evidence" value="ECO:0007669"/>
    <property type="project" value="InterPro"/>
</dbReference>
<organism evidence="5 6">
    <name type="scientific">Chitinophaga rupis</name>
    <dbReference type="NCBI Taxonomy" id="573321"/>
    <lineage>
        <taxon>Bacteria</taxon>
        <taxon>Pseudomonadati</taxon>
        <taxon>Bacteroidota</taxon>
        <taxon>Chitinophagia</taxon>
        <taxon>Chitinophagales</taxon>
        <taxon>Chitinophagaceae</taxon>
        <taxon>Chitinophaga</taxon>
    </lineage>
</organism>
<dbReference type="STRING" id="573321.SAMN04488505_102359"/>
<dbReference type="RefSeq" id="WP_089909470.1">
    <property type="nucleotide sequence ID" value="NZ_FOBB01000002.1"/>
</dbReference>
<protein>
    <submittedName>
        <fullName evidence="5">AraC-type DNA-binding protein</fullName>
    </submittedName>
</protein>